<feature type="compositionally biased region" description="Basic and acidic residues" evidence="1">
    <location>
        <begin position="39"/>
        <end position="64"/>
    </location>
</feature>
<evidence type="ECO:0000256" key="1">
    <source>
        <dbReference type="SAM" id="MobiDB-lite"/>
    </source>
</evidence>
<evidence type="ECO:0000313" key="2">
    <source>
        <dbReference type="EMBL" id="TCS83963.1"/>
    </source>
</evidence>
<reference evidence="2 3" key="1">
    <citation type="submission" date="2019-03" db="EMBL/GenBank/DDBJ databases">
        <title>Genomic Encyclopedia of Type Strains, Phase IV (KMG-IV): sequencing the most valuable type-strain genomes for metagenomic binning, comparative biology and taxonomic classification.</title>
        <authorList>
            <person name="Goeker M."/>
        </authorList>
    </citation>
    <scope>NUCLEOTIDE SEQUENCE [LARGE SCALE GENOMIC DNA]</scope>
    <source>
        <strain evidence="2 3">DSM 23802</strain>
    </source>
</reference>
<feature type="compositionally biased region" description="Polar residues" evidence="1">
    <location>
        <begin position="29"/>
        <end position="38"/>
    </location>
</feature>
<dbReference type="Proteomes" id="UP000295788">
    <property type="component" value="Unassembled WGS sequence"/>
</dbReference>
<comment type="caution">
    <text evidence="2">The sequence shown here is derived from an EMBL/GenBank/DDBJ whole genome shotgun (WGS) entry which is preliminary data.</text>
</comment>
<keyword evidence="3" id="KW-1185">Reference proteome</keyword>
<evidence type="ECO:0000313" key="3">
    <source>
        <dbReference type="Proteomes" id="UP000295788"/>
    </source>
</evidence>
<sequence length="190" mass="21754">MKNKRSWLIILIVILFSFSMLLGCASQDQLQPQNSQSVEQEKTTEREQAAPKELSGRNNEEQRYDQNNQSKNQQNTNQQQKNERIVIESPQPDSSMKIGMSFELKGKAKIDATELHYEFEDGHNILSKGKFQLSSTRDAMGYAEFHYTIKLEQNPSSPFGTLILYALQKDGTKAEQIMVTYNFDPSIVKP</sequence>
<protein>
    <recommendedName>
        <fullName evidence="4">Immunoglobulin-like protein involved in spore germination</fullName>
    </recommendedName>
</protein>
<accession>A0A4R3KJN7</accession>
<organism evidence="2 3">
    <name type="scientific">Tepidibacillus fermentans</name>
    <dbReference type="NCBI Taxonomy" id="1281767"/>
    <lineage>
        <taxon>Bacteria</taxon>
        <taxon>Bacillati</taxon>
        <taxon>Bacillota</taxon>
        <taxon>Bacilli</taxon>
        <taxon>Bacillales</taxon>
        <taxon>Bacillaceae</taxon>
        <taxon>Tepidibacillus</taxon>
    </lineage>
</organism>
<dbReference type="RefSeq" id="WP_132766836.1">
    <property type="nucleotide sequence ID" value="NZ_SMAB01000002.1"/>
</dbReference>
<dbReference type="OrthoDB" id="1357684at2"/>
<evidence type="ECO:0008006" key="4">
    <source>
        <dbReference type="Google" id="ProtNLM"/>
    </source>
</evidence>
<feature type="region of interest" description="Disordered" evidence="1">
    <location>
        <begin position="29"/>
        <end position="96"/>
    </location>
</feature>
<gene>
    <name evidence="2" type="ORF">EDD72_1021</name>
</gene>
<name>A0A4R3KJN7_9BACI</name>
<proteinExistence type="predicted"/>
<feature type="compositionally biased region" description="Low complexity" evidence="1">
    <location>
        <begin position="66"/>
        <end position="80"/>
    </location>
</feature>
<dbReference type="EMBL" id="SMAB01000002">
    <property type="protein sequence ID" value="TCS83963.1"/>
    <property type="molecule type" value="Genomic_DNA"/>
</dbReference>
<dbReference type="PROSITE" id="PS51257">
    <property type="entry name" value="PROKAR_LIPOPROTEIN"/>
    <property type="match status" value="1"/>
</dbReference>
<dbReference type="AlphaFoldDB" id="A0A4R3KJN7"/>